<accession>A0ABY9LJN4</accession>
<protein>
    <submittedName>
        <fullName evidence="2">LysR family transcriptional regulator substrate-binding protein</fullName>
    </submittedName>
</protein>
<evidence type="ECO:0000259" key="1">
    <source>
        <dbReference type="Pfam" id="PF03466"/>
    </source>
</evidence>
<gene>
    <name evidence="2" type="ORF">N1496_01880</name>
</gene>
<sequence length="142" mass="16679">MNSKKTFLNEVDFAILLTPTALDPALADIDILLRDQLCLYMSQKTYEEKYHKAKSISIKDLHHEEFVTFDKTFMIYHQLKVLFEQEHISPKIKLYSASWDFLLNITRYSSYTTILPRPITYFANMEGLVEIPLKNIPNGKWS</sequence>
<feature type="domain" description="LysR substrate-binding" evidence="1">
    <location>
        <begin position="9"/>
        <end position="135"/>
    </location>
</feature>
<evidence type="ECO:0000313" key="3">
    <source>
        <dbReference type="Proteomes" id="UP001238096"/>
    </source>
</evidence>
<reference evidence="3" key="1">
    <citation type="submission" date="2022-10" db="EMBL/GenBank/DDBJ databases">
        <title>Streptococcus didelphis as causative of fatal infections in opossums (Didelphis albiventris).</title>
        <authorList>
            <person name="Breyer G.M."/>
            <person name="Da Silva M.E.R.J."/>
            <person name="Siqueira F.M."/>
        </authorList>
    </citation>
    <scope>NUCLEOTIDE SEQUENCE [LARGE SCALE GENOMIC DNA]</scope>
    <source>
        <strain evidence="3">LBVP101/21</strain>
    </source>
</reference>
<dbReference type="InterPro" id="IPR050950">
    <property type="entry name" value="HTH-type_LysR_regulators"/>
</dbReference>
<dbReference type="PANTHER" id="PTHR30419:SF8">
    <property type="entry name" value="NITROGEN ASSIMILATION TRANSCRIPTIONAL ACTIVATOR-RELATED"/>
    <property type="match status" value="1"/>
</dbReference>
<name>A0ABY9LJN4_9STRE</name>
<dbReference type="Gene3D" id="3.40.190.290">
    <property type="match status" value="1"/>
</dbReference>
<keyword evidence="3" id="KW-1185">Reference proteome</keyword>
<evidence type="ECO:0000313" key="2">
    <source>
        <dbReference type="EMBL" id="WMB28395.1"/>
    </source>
</evidence>
<dbReference type="Proteomes" id="UP001238096">
    <property type="component" value="Chromosome"/>
</dbReference>
<dbReference type="SUPFAM" id="SSF53850">
    <property type="entry name" value="Periplasmic binding protein-like II"/>
    <property type="match status" value="1"/>
</dbReference>
<dbReference type="PANTHER" id="PTHR30419">
    <property type="entry name" value="HTH-TYPE TRANSCRIPTIONAL REGULATOR YBHD"/>
    <property type="match status" value="1"/>
</dbReference>
<dbReference type="CDD" id="cd05466">
    <property type="entry name" value="PBP2_LTTR_substrate"/>
    <property type="match status" value="1"/>
</dbReference>
<proteinExistence type="predicted"/>
<dbReference type="RefSeq" id="WP_306675892.1">
    <property type="nucleotide sequence ID" value="NZ_CP110509.1"/>
</dbReference>
<organism evidence="2 3">
    <name type="scientific">Streptococcus didelphis</name>
    <dbReference type="NCBI Taxonomy" id="102886"/>
    <lineage>
        <taxon>Bacteria</taxon>
        <taxon>Bacillati</taxon>
        <taxon>Bacillota</taxon>
        <taxon>Bacilli</taxon>
        <taxon>Lactobacillales</taxon>
        <taxon>Streptococcaceae</taxon>
        <taxon>Streptococcus</taxon>
    </lineage>
</organism>
<dbReference type="EMBL" id="CP110509">
    <property type="protein sequence ID" value="WMB28395.1"/>
    <property type="molecule type" value="Genomic_DNA"/>
</dbReference>
<dbReference type="Pfam" id="PF03466">
    <property type="entry name" value="LysR_substrate"/>
    <property type="match status" value="1"/>
</dbReference>
<dbReference type="InterPro" id="IPR005119">
    <property type="entry name" value="LysR_subst-bd"/>
</dbReference>